<feature type="transmembrane region" description="Helical" evidence="1">
    <location>
        <begin position="12"/>
        <end position="33"/>
    </location>
</feature>
<dbReference type="Pfam" id="PF16401">
    <property type="entry name" value="DUF5009"/>
    <property type="match status" value="1"/>
</dbReference>
<feature type="transmembrane region" description="Helical" evidence="1">
    <location>
        <begin position="45"/>
        <end position="66"/>
    </location>
</feature>
<feature type="transmembrane region" description="Helical" evidence="1">
    <location>
        <begin position="200"/>
        <end position="220"/>
    </location>
</feature>
<feature type="transmembrane region" description="Helical" evidence="1">
    <location>
        <begin position="136"/>
        <end position="158"/>
    </location>
</feature>
<sequence length="391" mass="43814">MKRILTIDIMRGLTLFLMLFVNDLYMKNVPWWLGHTEAGFDGMGLADWVFPGFLFMVGMAIPFAVQSRIKKGNSTWQVLQHIFSRTVSLLIIGVLMLNASRLNPELAGISKNLWALLMYISVFLVWNLYRNISRKAIFILKGLGIAGLLFLAVIFRSGTAESPGWLVTGWWGILGLIGWGYLSAALVYLVAKEGLLKTGLFWMLFFALNVLSQLKTLSILEFLRPALGILLEGSTPLLVVSGLFFSLILRKTGAEKWKQFSTIGLVLGVLCVLLGFVLRNWFIISKIKGTPSWGLICTGISILLFVLLFLVLDVWGKTRWSSVFKPAGQNSLTTYLAPNIIYYSVWMSSFPLFFYKYLENPVLVITGSVVWALAMIGFSALLSRIGIRLKL</sequence>
<feature type="transmembrane region" description="Helical" evidence="1">
    <location>
        <begin position="336"/>
        <end position="355"/>
    </location>
</feature>
<dbReference type="PANTHER" id="PTHR31061">
    <property type="entry name" value="LD22376P"/>
    <property type="match status" value="1"/>
</dbReference>
<feature type="transmembrane region" description="Helical" evidence="1">
    <location>
        <begin position="361"/>
        <end position="382"/>
    </location>
</feature>
<dbReference type="Proteomes" id="UP000184164">
    <property type="component" value="Unassembled WGS sequence"/>
</dbReference>
<proteinExistence type="predicted"/>
<dbReference type="RefSeq" id="WP_217651648.1">
    <property type="nucleotide sequence ID" value="NZ_FQUM01000011.1"/>
</dbReference>
<keyword evidence="3" id="KW-0808">Transferase</keyword>
<keyword evidence="1" id="KW-0812">Transmembrane</keyword>
<feature type="transmembrane region" description="Helical" evidence="1">
    <location>
        <begin position="226"/>
        <end position="248"/>
    </location>
</feature>
<feature type="transmembrane region" description="Helical" evidence="1">
    <location>
        <begin position="293"/>
        <end position="315"/>
    </location>
</feature>
<feature type="transmembrane region" description="Helical" evidence="1">
    <location>
        <begin position="170"/>
        <end position="191"/>
    </location>
</feature>
<keyword evidence="3" id="KW-0012">Acyltransferase</keyword>
<evidence type="ECO:0000313" key="4">
    <source>
        <dbReference type="Proteomes" id="UP000184164"/>
    </source>
</evidence>
<keyword evidence="1" id="KW-0472">Membrane</keyword>
<dbReference type="GO" id="GO:0016746">
    <property type="term" value="F:acyltransferase activity"/>
    <property type="evidence" value="ECO:0007669"/>
    <property type="project" value="UniProtKB-KW"/>
</dbReference>
<dbReference type="PANTHER" id="PTHR31061:SF24">
    <property type="entry name" value="LD22376P"/>
    <property type="match status" value="1"/>
</dbReference>
<evidence type="ECO:0000313" key="3">
    <source>
        <dbReference type="EMBL" id="SHF87063.1"/>
    </source>
</evidence>
<dbReference type="InterPro" id="IPR032176">
    <property type="entry name" value="DUF5009"/>
</dbReference>
<gene>
    <name evidence="3" type="ORF">SAMN05444274_11136</name>
</gene>
<evidence type="ECO:0000256" key="1">
    <source>
        <dbReference type="SAM" id="Phobius"/>
    </source>
</evidence>
<protein>
    <submittedName>
        <fullName evidence="3">Predicted acyltransferase</fullName>
    </submittedName>
</protein>
<reference evidence="3 4" key="1">
    <citation type="submission" date="2016-11" db="EMBL/GenBank/DDBJ databases">
        <authorList>
            <person name="Jaros S."/>
            <person name="Januszkiewicz K."/>
            <person name="Wedrychowicz H."/>
        </authorList>
    </citation>
    <scope>NUCLEOTIDE SEQUENCE [LARGE SCALE GENOMIC DNA]</scope>
    <source>
        <strain evidence="3 4">DSM 26910</strain>
    </source>
</reference>
<feature type="transmembrane region" description="Helical" evidence="1">
    <location>
        <begin position="78"/>
        <end position="100"/>
    </location>
</feature>
<feature type="domain" description="DUF5009" evidence="2">
    <location>
        <begin position="7"/>
        <end position="200"/>
    </location>
</feature>
<name>A0A1M5F697_9BACT</name>
<evidence type="ECO:0000259" key="2">
    <source>
        <dbReference type="Pfam" id="PF16401"/>
    </source>
</evidence>
<keyword evidence="1" id="KW-1133">Transmembrane helix</keyword>
<keyword evidence="4" id="KW-1185">Reference proteome</keyword>
<feature type="transmembrane region" description="Helical" evidence="1">
    <location>
        <begin position="260"/>
        <end position="281"/>
    </location>
</feature>
<dbReference type="EMBL" id="FQUM01000011">
    <property type="protein sequence ID" value="SHF87063.1"/>
    <property type="molecule type" value="Genomic_DNA"/>
</dbReference>
<organism evidence="3 4">
    <name type="scientific">Mariniphaga anaerophila</name>
    <dbReference type="NCBI Taxonomy" id="1484053"/>
    <lineage>
        <taxon>Bacteria</taxon>
        <taxon>Pseudomonadati</taxon>
        <taxon>Bacteroidota</taxon>
        <taxon>Bacteroidia</taxon>
        <taxon>Marinilabiliales</taxon>
        <taxon>Prolixibacteraceae</taxon>
        <taxon>Mariniphaga</taxon>
    </lineage>
</organism>
<accession>A0A1M5F697</accession>
<feature type="transmembrane region" description="Helical" evidence="1">
    <location>
        <begin position="112"/>
        <end position="129"/>
    </location>
</feature>
<dbReference type="STRING" id="1484053.SAMN05444274_11136"/>
<dbReference type="AlphaFoldDB" id="A0A1M5F697"/>